<comment type="caution">
    <text evidence="8">The sequence shown here is derived from an EMBL/GenBank/DDBJ whole genome shotgun (WGS) entry which is preliminary data.</text>
</comment>
<feature type="binding site" evidence="7">
    <location>
        <position position="87"/>
    </location>
    <ligand>
        <name>Zn(2+)</name>
        <dbReference type="ChEBI" id="CHEBI:29105"/>
    </ligand>
</feature>
<dbReference type="InterPro" id="IPR006311">
    <property type="entry name" value="TAT_signal"/>
</dbReference>
<dbReference type="EMBL" id="MCOK01000001">
    <property type="protein sequence ID" value="OOC55586.1"/>
    <property type="molecule type" value="Genomic_DNA"/>
</dbReference>
<dbReference type="RefSeq" id="WP_077692013.1">
    <property type="nucleotide sequence ID" value="NZ_MCOK01000001.1"/>
</dbReference>
<proteinExistence type="inferred from homology"/>
<gene>
    <name evidence="8" type="ORF">NOSIN_18595</name>
</gene>
<dbReference type="SMART" id="SM00947">
    <property type="entry name" value="Pro_CA"/>
    <property type="match status" value="1"/>
</dbReference>
<dbReference type="PROSITE" id="PS00704">
    <property type="entry name" value="PROK_CO2_ANHYDRASE_1"/>
    <property type="match status" value="1"/>
</dbReference>
<comment type="function">
    <text evidence="5">Catalyzes the reversible hydration of carbon dioxide to form bicarbonate.</text>
</comment>
<evidence type="ECO:0000256" key="3">
    <source>
        <dbReference type="ARBA" id="ARBA00022833"/>
    </source>
</evidence>
<evidence type="ECO:0000256" key="1">
    <source>
        <dbReference type="ARBA" id="ARBA00006217"/>
    </source>
</evidence>
<accession>A0A1V3C4X7</accession>
<dbReference type="PROSITE" id="PS51318">
    <property type="entry name" value="TAT"/>
    <property type="match status" value="1"/>
</dbReference>
<dbReference type="SUPFAM" id="SSF53056">
    <property type="entry name" value="beta-carbonic anhydrase, cab"/>
    <property type="match status" value="1"/>
</dbReference>
<dbReference type="STRING" id="501010.NOSIN_18595"/>
<dbReference type="PANTHER" id="PTHR11002">
    <property type="entry name" value="CARBONIC ANHYDRASE"/>
    <property type="match status" value="1"/>
</dbReference>
<comment type="similarity">
    <text evidence="1">Belongs to the beta-class carbonic anhydrase family.</text>
</comment>
<keyword evidence="9" id="KW-1185">Reference proteome</keyword>
<dbReference type="InterPro" id="IPR001765">
    <property type="entry name" value="Carbonic_anhydrase"/>
</dbReference>
<dbReference type="Pfam" id="PF00484">
    <property type="entry name" value="Pro_CA"/>
    <property type="match status" value="1"/>
</dbReference>
<feature type="binding site" evidence="7">
    <location>
        <position position="140"/>
    </location>
    <ligand>
        <name>Zn(2+)</name>
        <dbReference type="ChEBI" id="CHEBI:29105"/>
    </ligand>
</feature>
<evidence type="ECO:0000256" key="5">
    <source>
        <dbReference type="ARBA" id="ARBA00024993"/>
    </source>
</evidence>
<dbReference type="CDD" id="cd03378">
    <property type="entry name" value="beta_CA_cladeC"/>
    <property type="match status" value="1"/>
</dbReference>
<feature type="binding site" evidence="7">
    <location>
        <position position="143"/>
    </location>
    <ligand>
        <name>Zn(2+)</name>
        <dbReference type="ChEBI" id="CHEBI:29105"/>
    </ligand>
</feature>
<name>A0A1V3C4X7_9ACTN</name>
<dbReference type="EC" id="4.2.1.1" evidence="2"/>
<comment type="cofactor">
    <cofactor evidence="7">
        <name>Zn(2+)</name>
        <dbReference type="ChEBI" id="CHEBI:29105"/>
    </cofactor>
    <text evidence="7">Binds 1 zinc ion per subunit.</text>
</comment>
<keyword evidence="3 7" id="KW-0862">Zinc</keyword>
<comment type="catalytic activity">
    <reaction evidence="6">
        <text>hydrogencarbonate + H(+) = CO2 + H2O</text>
        <dbReference type="Rhea" id="RHEA:10748"/>
        <dbReference type="ChEBI" id="CHEBI:15377"/>
        <dbReference type="ChEBI" id="CHEBI:15378"/>
        <dbReference type="ChEBI" id="CHEBI:16526"/>
        <dbReference type="ChEBI" id="CHEBI:17544"/>
        <dbReference type="EC" id="4.2.1.1"/>
    </reaction>
</comment>
<evidence type="ECO:0000256" key="7">
    <source>
        <dbReference type="PIRSR" id="PIRSR601765-1"/>
    </source>
</evidence>
<dbReference type="GO" id="GO:0004089">
    <property type="term" value="F:carbonate dehydratase activity"/>
    <property type="evidence" value="ECO:0007669"/>
    <property type="project" value="UniProtKB-EC"/>
</dbReference>
<reference evidence="9" key="1">
    <citation type="submission" date="2016-08" db="EMBL/GenBank/DDBJ databases">
        <authorList>
            <person name="Tokovenko B."/>
            <person name="Kalinowski J."/>
        </authorList>
    </citation>
    <scope>NUCLEOTIDE SEQUENCE [LARGE SCALE GENOMIC DNA]</scope>
    <source>
        <strain evidence="9">UTMC102</strain>
    </source>
</reference>
<evidence type="ECO:0000256" key="6">
    <source>
        <dbReference type="ARBA" id="ARBA00048348"/>
    </source>
</evidence>
<evidence type="ECO:0000313" key="8">
    <source>
        <dbReference type="EMBL" id="OOC55586.1"/>
    </source>
</evidence>
<dbReference type="Gene3D" id="3.40.1050.10">
    <property type="entry name" value="Carbonic anhydrase"/>
    <property type="match status" value="1"/>
</dbReference>
<organism evidence="8 9">
    <name type="scientific">Nocardiopsis sinuspersici</name>
    <dbReference type="NCBI Taxonomy" id="501010"/>
    <lineage>
        <taxon>Bacteria</taxon>
        <taxon>Bacillati</taxon>
        <taxon>Actinomycetota</taxon>
        <taxon>Actinomycetes</taxon>
        <taxon>Streptosporangiales</taxon>
        <taxon>Nocardiopsidaceae</taxon>
        <taxon>Nocardiopsis</taxon>
    </lineage>
</organism>
<keyword evidence="4" id="KW-0456">Lyase</keyword>
<feature type="binding site" evidence="7">
    <location>
        <position position="89"/>
    </location>
    <ligand>
        <name>Zn(2+)</name>
        <dbReference type="ChEBI" id="CHEBI:29105"/>
    </ligand>
</feature>
<protein>
    <recommendedName>
        <fullName evidence="2">carbonic anhydrase</fullName>
        <ecNumber evidence="2">4.2.1.1</ecNumber>
    </recommendedName>
</protein>
<dbReference type="InterPro" id="IPR036874">
    <property type="entry name" value="Carbonic_anhydrase_sf"/>
</dbReference>
<evidence type="ECO:0000256" key="4">
    <source>
        <dbReference type="ARBA" id="ARBA00023239"/>
    </source>
</evidence>
<evidence type="ECO:0000313" key="9">
    <source>
        <dbReference type="Proteomes" id="UP000189004"/>
    </source>
</evidence>
<keyword evidence="7" id="KW-0479">Metal-binding</keyword>
<dbReference type="PANTHER" id="PTHR11002:SF79">
    <property type="entry name" value="CARBONIC ANHYDRASE 2"/>
    <property type="match status" value="1"/>
</dbReference>
<dbReference type="GO" id="GO:0015976">
    <property type="term" value="P:carbon utilization"/>
    <property type="evidence" value="ECO:0007669"/>
    <property type="project" value="InterPro"/>
</dbReference>
<dbReference type="GO" id="GO:0008270">
    <property type="term" value="F:zinc ion binding"/>
    <property type="evidence" value="ECO:0007669"/>
    <property type="project" value="InterPro"/>
</dbReference>
<dbReference type="AlphaFoldDB" id="A0A1V3C4X7"/>
<dbReference type="InterPro" id="IPR015892">
    <property type="entry name" value="Carbonic_anhydrase_CS"/>
</dbReference>
<evidence type="ECO:0000256" key="2">
    <source>
        <dbReference type="ARBA" id="ARBA00012925"/>
    </source>
</evidence>
<dbReference type="Proteomes" id="UP000189004">
    <property type="component" value="Unassembled WGS sequence"/>
</dbReference>
<sequence>MAITRRGALRASLAGGIGAAVSAVAPVPAWSAPASPPRPGDAAASLRLLEQGNRRWRRHASRHPNEGRGRRRELVHGQAPFAVVLGCADSRVPPELVFDRGLGDLFTIRSAGQVLDGSVLGSIGYAAEHLAVPLIVVLGHASCGAVTAAVEAHRTGEVPRGHVGYLVEEILPVVDATPDDGGDFVDACVRANAVHIADRLREDEDLRGLVESGSLDVVPARYDLETSEAVWL</sequence>
<dbReference type="OrthoDB" id="9797527at2"/>